<dbReference type="GO" id="GO:0009341">
    <property type="term" value="C:beta-galactosidase complex"/>
    <property type="evidence" value="ECO:0007669"/>
    <property type="project" value="InterPro"/>
</dbReference>
<evidence type="ECO:0000256" key="5">
    <source>
        <dbReference type="ARBA" id="ARBA00023295"/>
    </source>
</evidence>
<dbReference type="RefSeq" id="WP_243742596.1">
    <property type="nucleotide sequence ID" value="NZ_SNYN01000012.1"/>
</dbReference>
<evidence type="ECO:0000313" key="13">
    <source>
        <dbReference type="Proteomes" id="UP000295281"/>
    </source>
</evidence>
<dbReference type="GO" id="GO:0004565">
    <property type="term" value="F:beta-galactosidase activity"/>
    <property type="evidence" value="ECO:0007669"/>
    <property type="project" value="UniProtKB-EC"/>
</dbReference>
<comment type="similarity">
    <text evidence="2 6">Belongs to the glycosyl hydrolase 42 family.</text>
</comment>
<dbReference type="InterPro" id="IPR013529">
    <property type="entry name" value="Glyco_hydro_42_N"/>
</dbReference>
<evidence type="ECO:0000259" key="9">
    <source>
        <dbReference type="Pfam" id="PF02449"/>
    </source>
</evidence>
<name>A0A4R6UTV2_9ACTN</name>
<dbReference type="InterPro" id="IPR029062">
    <property type="entry name" value="Class_I_gatase-like"/>
</dbReference>
<sequence length="661" mass="70905">MPGPEPATPWFGGDYNPEQWPEAVWHEDMELMRRAGVTLATVGVFSWSLLEPREGEYDFAWLDRVLDLLHANGVGAALATPTASPPPWFTLAHPGAMPVSADGVRLTHGSRDTYDVCAPAYRAASVRIARALAERYARHPALRLWHVHNEYGTHSHGEHAADAFRVWLRERHGTLEALNEAWTTAFWGQRYSAWEQVRPPRATQYLRNPAHVLDFRRFLSDAMLAHYRAQRDVLRAASPGVPVTTNFAFGGWVPVDQWKWASELDLVAIDHYPDAPGGRAAEQGAFAADLARSWAGDRPWLLMEQATGYTGPAARPKAPGEIARHSVGHVARGSLGALFFQWRASRGGAEQWHPAMLPHTGPDSRVFAEVCGLGALLPRLAGALGADVAEDAAVVWDPECWWALDAATPPAPDLDYAGAVRQIHRVLRRQGRTAAFAAPGARPPDLPLLVAPMMYLASDATARELAGYVERGGTLVATYLSGTVDEHARVRAGGYAGALRGLLGVRVEEFHPLDGGGAAVAGADGAFTGRARRWSEHVRLAGAEAVARYAGGPLDGLPAVTRAAYGAGSAWYVSADLDDDALAAVLAAAAPPARPAPPEGVEVVRRRGNDGGWVFVLNHGTDSYTVDPAVLGLPRDARDAVSDAPADGLSVPPGGIAALRR</sequence>
<protein>
    <recommendedName>
        <fullName evidence="3 6">Beta-galactosidase</fullName>
        <shortName evidence="6">Beta-gal</shortName>
        <ecNumber evidence="3 6">3.2.1.23</ecNumber>
    </recommendedName>
</protein>
<dbReference type="Gene3D" id="3.40.50.880">
    <property type="match status" value="1"/>
</dbReference>
<evidence type="ECO:0000256" key="1">
    <source>
        <dbReference type="ARBA" id="ARBA00001412"/>
    </source>
</evidence>
<dbReference type="Proteomes" id="UP000295281">
    <property type="component" value="Unassembled WGS sequence"/>
</dbReference>
<dbReference type="Pfam" id="PF08532">
    <property type="entry name" value="Glyco_hydro_42M"/>
    <property type="match status" value="1"/>
</dbReference>
<reference evidence="12 13" key="1">
    <citation type="submission" date="2019-03" db="EMBL/GenBank/DDBJ databases">
        <title>Genomic Encyclopedia of Type Strains, Phase IV (KMG-IV): sequencing the most valuable type-strain genomes for metagenomic binning, comparative biology and taxonomic classification.</title>
        <authorList>
            <person name="Goeker M."/>
        </authorList>
    </citation>
    <scope>NUCLEOTIDE SEQUENCE [LARGE SCALE GENOMIC DNA]</scope>
    <source>
        <strain evidence="12 13">DSM 46770</strain>
    </source>
</reference>
<feature type="binding site" evidence="8">
    <location>
        <position position="149"/>
    </location>
    <ligand>
        <name>substrate</name>
    </ligand>
</feature>
<dbReference type="Pfam" id="PF08533">
    <property type="entry name" value="Glyco_hydro_42C"/>
    <property type="match status" value="1"/>
</dbReference>
<proteinExistence type="inferred from homology"/>
<evidence type="ECO:0000256" key="7">
    <source>
        <dbReference type="PIRSR" id="PIRSR001084-1"/>
    </source>
</evidence>
<dbReference type="GO" id="GO:0006012">
    <property type="term" value="P:galactose metabolic process"/>
    <property type="evidence" value="ECO:0007669"/>
    <property type="project" value="InterPro"/>
</dbReference>
<feature type="active site" description="Nucleophile" evidence="7">
    <location>
        <position position="304"/>
    </location>
</feature>
<dbReference type="InterPro" id="IPR013739">
    <property type="entry name" value="Beta_galactosidase_C"/>
</dbReference>
<evidence type="ECO:0000256" key="4">
    <source>
        <dbReference type="ARBA" id="ARBA00022801"/>
    </source>
</evidence>
<keyword evidence="5 6" id="KW-0326">Glycosidase</keyword>
<keyword evidence="4 6" id="KW-0378">Hydrolase</keyword>
<evidence type="ECO:0000313" key="12">
    <source>
        <dbReference type="EMBL" id="TDQ50778.1"/>
    </source>
</evidence>
<feature type="domain" description="Glycoside hydrolase family 42 N-terminal" evidence="9">
    <location>
        <begin position="14"/>
        <end position="376"/>
    </location>
</feature>
<dbReference type="SUPFAM" id="SSF52317">
    <property type="entry name" value="Class I glutamine amidotransferase-like"/>
    <property type="match status" value="1"/>
</dbReference>
<dbReference type="CDD" id="cd03143">
    <property type="entry name" value="A4_beta-galactosidase_middle_domain"/>
    <property type="match status" value="1"/>
</dbReference>
<feature type="active site" description="Proton donor" evidence="7">
    <location>
        <position position="150"/>
    </location>
</feature>
<dbReference type="Gene3D" id="2.60.40.1180">
    <property type="entry name" value="Golgi alpha-mannosidase II"/>
    <property type="match status" value="1"/>
</dbReference>
<accession>A0A4R6UTV2</accession>
<dbReference type="InterPro" id="IPR003476">
    <property type="entry name" value="Glyco_hydro_42"/>
</dbReference>
<dbReference type="EMBL" id="SNYN01000012">
    <property type="protein sequence ID" value="TDQ50778.1"/>
    <property type="molecule type" value="Genomic_DNA"/>
</dbReference>
<evidence type="ECO:0000256" key="8">
    <source>
        <dbReference type="PIRSR" id="PIRSR001084-2"/>
    </source>
</evidence>
<evidence type="ECO:0000256" key="2">
    <source>
        <dbReference type="ARBA" id="ARBA00005940"/>
    </source>
</evidence>
<gene>
    <name evidence="12" type="ORF">EV190_11283</name>
</gene>
<comment type="catalytic activity">
    <reaction evidence="1 6">
        <text>Hydrolysis of terminal non-reducing beta-D-galactose residues in beta-D-galactosides.</text>
        <dbReference type="EC" id="3.2.1.23"/>
    </reaction>
</comment>
<dbReference type="InterPro" id="IPR013738">
    <property type="entry name" value="Beta_galactosidase_Trimer"/>
</dbReference>
<dbReference type="AlphaFoldDB" id="A0A4R6UTV2"/>
<evidence type="ECO:0000259" key="11">
    <source>
        <dbReference type="Pfam" id="PF08533"/>
    </source>
</evidence>
<feature type="domain" description="Beta-galactosidase trimerisation" evidence="10">
    <location>
        <begin position="391"/>
        <end position="590"/>
    </location>
</feature>
<dbReference type="PANTHER" id="PTHR36447">
    <property type="entry name" value="BETA-GALACTOSIDASE GANA"/>
    <property type="match status" value="1"/>
</dbReference>
<dbReference type="PANTHER" id="PTHR36447:SF1">
    <property type="entry name" value="BETA-GALACTOSIDASE GANA"/>
    <property type="match status" value="1"/>
</dbReference>
<dbReference type="InterPro" id="IPR013780">
    <property type="entry name" value="Glyco_hydro_b"/>
</dbReference>
<evidence type="ECO:0000256" key="6">
    <source>
        <dbReference type="PIRNR" id="PIRNR001084"/>
    </source>
</evidence>
<dbReference type="InterPro" id="IPR017853">
    <property type="entry name" value="GH"/>
</dbReference>
<dbReference type="PIRSF" id="PIRSF001084">
    <property type="entry name" value="B-galactosidase"/>
    <property type="match status" value="1"/>
</dbReference>
<dbReference type="EC" id="3.2.1.23" evidence="3 6"/>
<dbReference type="SUPFAM" id="SSF51445">
    <property type="entry name" value="(Trans)glycosidases"/>
    <property type="match status" value="1"/>
</dbReference>
<keyword evidence="13" id="KW-1185">Reference proteome</keyword>
<dbReference type="Gene3D" id="3.20.20.80">
    <property type="entry name" value="Glycosidases"/>
    <property type="match status" value="1"/>
</dbReference>
<evidence type="ECO:0000256" key="3">
    <source>
        <dbReference type="ARBA" id="ARBA00012756"/>
    </source>
</evidence>
<evidence type="ECO:0000259" key="10">
    <source>
        <dbReference type="Pfam" id="PF08532"/>
    </source>
</evidence>
<organism evidence="12 13">
    <name type="scientific">Actinorugispora endophytica</name>
    <dbReference type="NCBI Taxonomy" id="1605990"/>
    <lineage>
        <taxon>Bacteria</taxon>
        <taxon>Bacillati</taxon>
        <taxon>Actinomycetota</taxon>
        <taxon>Actinomycetes</taxon>
        <taxon>Streptosporangiales</taxon>
        <taxon>Nocardiopsidaceae</taxon>
        <taxon>Actinorugispora</taxon>
    </lineage>
</organism>
<feature type="domain" description="Beta-galactosidase C-terminal" evidence="11">
    <location>
        <begin position="600"/>
        <end position="660"/>
    </location>
</feature>
<dbReference type="Pfam" id="PF02449">
    <property type="entry name" value="Glyco_hydro_42"/>
    <property type="match status" value="1"/>
</dbReference>
<comment type="caution">
    <text evidence="12">The sequence shown here is derived from an EMBL/GenBank/DDBJ whole genome shotgun (WGS) entry which is preliminary data.</text>
</comment>
<feature type="binding site" evidence="8">
    <location>
        <position position="111"/>
    </location>
    <ligand>
        <name>substrate</name>
    </ligand>
</feature>